<proteinExistence type="predicted"/>
<dbReference type="SUPFAM" id="SSF52821">
    <property type="entry name" value="Rhodanese/Cell cycle control phosphatase"/>
    <property type="match status" value="1"/>
</dbReference>
<feature type="chain" id="PRO_5032886814" evidence="1">
    <location>
        <begin position="26"/>
        <end position="144"/>
    </location>
</feature>
<evidence type="ECO:0000256" key="1">
    <source>
        <dbReference type="SAM" id="SignalP"/>
    </source>
</evidence>
<organism evidence="3 4">
    <name type="scientific">Allochromatium humboldtianum</name>
    <dbReference type="NCBI Taxonomy" id="504901"/>
    <lineage>
        <taxon>Bacteria</taxon>
        <taxon>Pseudomonadati</taxon>
        <taxon>Pseudomonadota</taxon>
        <taxon>Gammaproteobacteria</taxon>
        <taxon>Chromatiales</taxon>
        <taxon>Chromatiaceae</taxon>
        <taxon>Allochromatium</taxon>
    </lineage>
</organism>
<dbReference type="EMBL" id="JABZEO010000001">
    <property type="protein sequence ID" value="NVZ07850.1"/>
    <property type="molecule type" value="Genomic_DNA"/>
</dbReference>
<dbReference type="SMART" id="SM00450">
    <property type="entry name" value="RHOD"/>
    <property type="match status" value="1"/>
</dbReference>
<feature type="signal peptide" evidence="1">
    <location>
        <begin position="1"/>
        <end position="25"/>
    </location>
</feature>
<evidence type="ECO:0000313" key="4">
    <source>
        <dbReference type="Proteomes" id="UP000592294"/>
    </source>
</evidence>
<dbReference type="Pfam" id="PF00581">
    <property type="entry name" value="Rhodanese"/>
    <property type="match status" value="1"/>
</dbReference>
<comment type="caution">
    <text evidence="3">The sequence shown here is derived from an EMBL/GenBank/DDBJ whole genome shotgun (WGS) entry which is preliminary data.</text>
</comment>
<dbReference type="AlphaFoldDB" id="A0A850RA64"/>
<dbReference type="InterPro" id="IPR001763">
    <property type="entry name" value="Rhodanese-like_dom"/>
</dbReference>
<evidence type="ECO:0000259" key="2">
    <source>
        <dbReference type="PROSITE" id="PS50206"/>
    </source>
</evidence>
<keyword evidence="4" id="KW-1185">Reference proteome</keyword>
<accession>A0A850RA64</accession>
<dbReference type="PROSITE" id="PS50206">
    <property type="entry name" value="RHODANESE_3"/>
    <property type="match status" value="1"/>
</dbReference>
<evidence type="ECO:0000313" key="3">
    <source>
        <dbReference type="EMBL" id="NVZ07850.1"/>
    </source>
</evidence>
<dbReference type="Gene3D" id="3.40.250.10">
    <property type="entry name" value="Rhodanese-like domain"/>
    <property type="match status" value="1"/>
</dbReference>
<keyword evidence="1" id="KW-0732">Signal</keyword>
<sequence length="144" mass="15678">MLYKTVRRFVALIATSLVFAAGAQAGDLDLSPEEALAKARSGEILLIDIRTPPEWRETGVAPKAHRIDMTDPKFVERLLKDMGGDKSAPIALICRTGNRSGYVQQQLQKMGFSRVHNVPEGMAGSRSGPGWVRRGLPVDACTNC</sequence>
<gene>
    <name evidence="3" type="ORF">HW932_01070</name>
</gene>
<feature type="domain" description="Rhodanese" evidence="2">
    <location>
        <begin position="40"/>
        <end position="140"/>
    </location>
</feature>
<dbReference type="RefSeq" id="WP_176974652.1">
    <property type="nucleotide sequence ID" value="NZ_JABZEO010000001.1"/>
</dbReference>
<name>A0A850RA64_9GAMM</name>
<dbReference type="CDD" id="cd00158">
    <property type="entry name" value="RHOD"/>
    <property type="match status" value="1"/>
</dbReference>
<dbReference type="Proteomes" id="UP000592294">
    <property type="component" value="Unassembled WGS sequence"/>
</dbReference>
<dbReference type="InterPro" id="IPR036873">
    <property type="entry name" value="Rhodanese-like_dom_sf"/>
</dbReference>
<protein>
    <submittedName>
        <fullName evidence="3">Rhodanese-like domain-containing protein</fullName>
    </submittedName>
</protein>
<reference evidence="3 4" key="1">
    <citation type="submission" date="2020-06" db="EMBL/GenBank/DDBJ databases">
        <title>Whole-genome sequence of Allochromatium humboldtianum DSM 21881, type strain.</title>
        <authorList>
            <person name="Kyndt J.A."/>
            <person name="Meyer T.E."/>
        </authorList>
    </citation>
    <scope>NUCLEOTIDE SEQUENCE [LARGE SCALE GENOMIC DNA]</scope>
    <source>
        <strain evidence="3 4">DSM 21881</strain>
    </source>
</reference>